<dbReference type="SMART" id="SM00564">
    <property type="entry name" value="PQQ"/>
    <property type="match status" value="5"/>
</dbReference>
<dbReference type="InterPro" id="IPR011047">
    <property type="entry name" value="Quinoprotein_ADH-like_sf"/>
</dbReference>
<feature type="transmembrane region" description="Helical" evidence="4">
    <location>
        <begin position="122"/>
        <end position="144"/>
    </location>
</feature>
<dbReference type="InterPro" id="IPR017511">
    <property type="entry name" value="PQQ_mDH"/>
</dbReference>
<feature type="transmembrane region" description="Helical" evidence="4">
    <location>
        <begin position="67"/>
        <end position="83"/>
    </location>
</feature>
<dbReference type="RefSeq" id="WP_057944703.1">
    <property type="nucleotide sequence ID" value="NZ_CP011131.1"/>
</dbReference>
<reference evidence="6 7" key="1">
    <citation type="submission" date="2022-03" db="EMBL/GenBank/DDBJ databases">
        <title>Complete genome sequence of Lysobacter capsici VKM B-2533 and Lysobacter gummosus 10.1.1, promising sources of lytic agents.</title>
        <authorList>
            <person name="Tarlachkov S.V."/>
            <person name="Kudryakova I.V."/>
            <person name="Afoshin A.S."/>
            <person name="Leontyevskaya E.A."/>
            <person name="Leontyevskaya N.V."/>
        </authorList>
    </citation>
    <scope>NUCLEOTIDE SEQUENCE [LARGE SCALE GENOMIC DNA]</scope>
    <source>
        <strain evidence="6 7">10.1.1</strain>
    </source>
</reference>
<gene>
    <name evidence="6" type="ORF">MOV92_22520</name>
</gene>
<feature type="transmembrane region" description="Helical" evidence="4">
    <location>
        <begin position="17"/>
        <end position="37"/>
    </location>
</feature>
<evidence type="ECO:0000256" key="4">
    <source>
        <dbReference type="SAM" id="Phobius"/>
    </source>
</evidence>
<organism evidence="6 7">
    <name type="scientific">Lysobacter gummosus</name>
    <dbReference type="NCBI Taxonomy" id="262324"/>
    <lineage>
        <taxon>Bacteria</taxon>
        <taxon>Pseudomonadati</taxon>
        <taxon>Pseudomonadota</taxon>
        <taxon>Gammaproteobacteria</taxon>
        <taxon>Lysobacterales</taxon>
        <taxon>Lysobacteraceae</taxon>
        <taxon>Lysobacter</taxon>
    </lineage>
</organism>
<dbReference type="CDD" id="cd10280">
    <property type="entry name" value="PQQ_mGDH"/>
    <property type="match status" value="1"/>
</dbReference>
<dbReference type="InterPro" id="IPR002372">
    <property type="entry name" value="PQQ_rpt_dom"/>
</dbReference>
<feature type="domain" description="Pyrrolo-quinoline quinone repeat" evidence="5">
    <location>
        <begin position="169"/>
        <end position="773"/>
    </location>
</feature>
<evidence type="ECO:0000256" key="3">
    <source>
        <dbReference type="ARBA" id="ARBA00023002"/>
    </source>
</evidence>
<accession>A0ABY3X9H8</accession>
<evidence type="ECO:0000259" key="5">
    <source>
        <dbReference type="Pfam" id="PF01011"/>
    </source>
</evidence>
<dbReference type="EC" id="1.1.-.-" evidence="6"/>
<keyword evidence="4" id="KW-0472">Membrane</keyword>
<dbReference type="EMBL" id="CP093547">
    <property type="protein sequence ID" value="UNP29209.1"/>
    <property type="molecule type" value="Genomic_DNA"/>
</dbReference>
<comment type="similarity">
    <text evidence="2">Belongs to the bacterial PQQ dehydrogenase family.</text>
</comment>
<keyword evidence="4" id="KW-0812">Transmembrane</keyword>
<evidence type="ECO:0000256" key="2">
    <source>
        <dbReference type="ARBA" id="ARBA00008156"/>
    </source>
</evidence>
<keyword evidence="7" id="KW-1185">Reference proteome</keyword>
<dbReference type="SUPFAM" id="SSF50998">
    <property type="entry name" value="Quinoprotein alcohol dehydrogenase-like"/>
    <property type="match status" value="1"/>
</dbReference>
<evidence type="ECO:0000313" key="7">
    <source>
        <dbReference type="Proteomes" id="UP000829194"/>
    </source>
</evidence>
<comment type="cofactor">
    <cofactor evidence="1">
        <name>pyrroloquinoline quinone</name>
        <dbReference type="ChEBI" id="CHEBI:58442"/>
    </cofactor>
</comment>
<dbReference type="InterPro" id="IPR018391">
    <property type="entry name" value="PQQ_b-propeller_rpt"/>
</dbReference>
<dbReference type="GO" id="GO:0016491">
    <property type="term" value="F:oxidoreductase activity"/>
    <property type="evidence" value="ECO:0007669"/>
    <property type="project" value="UniProtKB-KW"/>
</dbReference>
<feature type="transmembrane region" description="Helical" evidence="4">
    <location>
        <begin position="89"/>
        <end position="110"/>
    </location>
</feature>
<name>A0ABY3X9H8_9GAMM</name>
<dbReference type="PANTHER" id="PTHR32303:SF4">
    <property type="entry name" value="QUINOPROTEIN GLUCOSE DEHYDROGENASE"/>
    <property type="match status" value="1"/>
</dbReference>
<dbReference type="PANTHER" id="PTHR32303">
    <property type="entry name" value="QUINOPROTEIN ALCOHOL DEHYDROGENASE (CYTOCHROME C)"/>
    <property type="match status" value="1"/>
</dbReference>
<dbReference type="Pfam" id="PF01011">
    <property type="entry name" value="PQQ"/>
    <property type="match status" value="1"/>
</dbReference>
<dbReference type="NCBIfam" id="TIGR03074">
    <property type="entry name" value="PQQ_membr_DH"/>
    <property type="match status" value="1"/>
</dbReference>
<dbReference type="Proteomes" id="UP000829194">
    <property type="component" value="Chromosome"/>
</dbReference>
<proteinExistence type="inferred from homology"/>
<keyword evidence="4" id="KW-1133">Transmembrane helix</keyword>
<sequence length="806" mass="87467">MPLKLDILINNPWPMRLVSAVVFLLGLALFGGGVYLAVLGGSWYYLLTGLALMVSGGQLFRDRRDGVWLFGGVFVATIVWTIWESGSSYWGWVPRLGLLTGLGMVIALLLPRLGFTRKQSWAATGVMAAIFAVAFVFAFVPYHVTSPTTAIPDSPLAKATRPAPASGDWIAYGRDKEATRYSPLAQLTAANVGQLKRVWTYRTGDLPPTGKVNKWGAQTTPLKIGNGLYLCTATNNLMRLDPATGKEVWRFDAGVKYTSVPYTAACRGVSYYESNQVAEGAVCKRRIIEATLDMRLIAVDTETGKLCPDFGNNGQTDMMVGFGKVVPGFVATTSPPPIVNGVVVVNHQVLDGQRRWAPSGVIRGYSAETGRFVWAWDVKRPYDRNEPPPGKTYSPGTPNSWGAMIGDDALGLVYVPTGNSAADYYSALRSPEENRVSSAVVALDAATGEQRWVFQTVHKDVWDYDIGSQPTLMDYPGEDGQTVPAIIVSTKRGQTFVLDRRNGTPLTPVEERPAPAAVLQGDPRAPTQPWSVGMPRLGFPDLTEQRMWGMTPLDQLYCRILFRKARYEGEFTAPSMSRPWIEYPGYNGGTDWGSMAFDPQTGILVGNWNNTPMYNQLLSRDQADARGLKAIDDPEYKPGGGGAEGPGAMAQTPYGVDVHPFMVKFTNILCNEPPYGMITAIDMHTRKVLWQRPLGTARANGPFGLPTYMPIEVGTPNNGGPIITAGGLVFVAAATDGLIRAIDMKTGKVVWSDVLPAGGQATPMTYEVGGRQYLVMMAGGHHFMQTPVGDYVVAYALPDASGQSAQ</sequence>
<keyword evidence="3 6" id="KW-0560">Oxidoreductase</keyword>
<dbReference type="Gene3D" id="2.140.10.10">
    <property type="entry name" value="Quinoprotein alcohol dehydrogenase-like superfamily"/>
    <property type="match status" value="2"/>
</dbReference>
<evidence type="ECO:0000256" key="1">
    <source>
        <dbReference type="ARBA" id="ARBA00001931"/>
    </source>
</evidence>
<protein>
    <submittedName>
        <fullName evidence="6">Membrane-bound PQQ-dependent dehydrogenase, glucose/quinate/shikimate family</fullName>
        <ecNumber evidence="6">1.1.-.-</ecNumber>
    </submittedName>
</protein>
<evidence type="ECO:0000313" key="6">
    <source>
        <dbReference type="EMBL" id="UNP29209.1"/>
    </source>
</evidence>